<dbReference type="PRINTS" id="PR00452">
    <property type="entry name" value="SH3DOMAIN"/>
</dbReference>
<feature type="compositionally biased region" description="Low complexity" evidence="6">
    <location>
        <begin position="469"/>
        <end position="483"/>
    </location>
</feature>
<dbReference type="InterPro" id="IPR046349">
    <property type="entry name" value="C1-like_sf"/>
</dbReference>
<organism evidence="10 11">
    <name type="scientific">Hesseltinella vesiculosa</name>
    <dbReference type="NCBI Taxonomy" id="101127"/>
    <lineage>
        <taxon>Eukaryota</taxon>
        <taxon>Fungi</taxon>
        <taxon>Fungi incertae sedis</taxon>
        <taxon>Mucoromycota</taxon>
        <taxon>Mucoromycotina</taxon>
        <taxon>Mucoromycetes</taxon>
        <taxon>Mucorales</taxon>
        <taxon>Cunninghamellaceae</taxon>
        <taxon>Hesseltinella</taxon>
    </lineage>
</organism>
<dbReference type="STRING" id="101127.A0A1X2GC24"/>
<feature type="domain" description="SH3" evidence="7">
    <location>
        <begin position="637"/>
        <end position="692"/>
    </location>
</feature>
<dbReference type="SMART" id="SM00055">
    <property type="entry name" value="FCH"/>
    <property type="match status" value="1"/>
</dbReference>
<dbReference type="Pfam" id="PF14604">
    <property type="entry name" value="SH3_9"/>
    <property type="match status" value="2"/>
</dbReference>
<dbReference type="CDD" id="cd20824">
    <property type="entry name" value="C1_SpBZZ1-like"/>
    <property type="match status" value="1"/>
</dbReference>
<evidence type="ECO:0000256" key="5">
    <source>
        <dbReference type="PROSITE-ProRule" id="PRU01077"/>
    </source>
</evidence>
<dbReference type="AlphaFoldDB" id="A0A1X2GC24"/>
<dbReference type="SUPFAM" id="SSF103657">
    <property type="entry name" value="BAR/IMD domain-like"/>
    <property type="match status" value="1"/>
</dbReference>
<dbReference type="Gene3D" id="1.20.1270.60">
    <property type="entry name" value="Arfaptin homology (AH) domain/BAR domain"/>
    <property type="match status" value="1"/>
</dbReference>
<dbReference type="SMART" id="SM00109">
    <property type="entry name" value="C1"/>
    <property type="match status" value="1"/>
</dbReference>
<name>A0A1X2GC24_9FUNG</name>
<keyword evidence="5" id="KW-0175">Coiled coil</keyword>
<dbReference type="PANTHER" id="PTHR15735:SF21">
    <property type="entry name" value="PROTEIN NERVOUS WRECK"/>
    <property type="match status" value="1"/>
</dbReference>
<comment type="caution">
    <text evidence="10">The sequence shown here is derived from an EMBL/GenBank/DDBJ whole genome shotgun (WGS) entry which is preliminary data.</text>
</comment>
<evidence type="ECO:0000259" key="8">
    <source>
        <dbReference type="PROSITE" id="PS50081"/>
    </source>
</evidence>
<feature type="compositionally biased region" description="Polar residues" evidence="6">
    <location>
        <begin position="579"/>
        <end position="610"/>
    </location>
</feature>
<dbReference type="InterPro" id="IPR002219">
    <property type="entry name" value="PKC_DAG/PE"/>
</dbReference>
<feature type="compositionally biased region" description="Low complexity" evidence="6">
    <location>
        <begin position="618"/>
        <end position="634"/>
    </location>
</feature>
<evidence type="ECO:0000259" key="9">
    <source>
        <dbReference type="PROSITE" id="PS51741"/>
    </source>
</evidence>
<dbReference type="InterPro" id="IPR027267">
    <property type="entry name" value="AH/BAR_dom_sf"/>
</dbReference>
<evidence type="ECO:0000256" key="2">
    <source>
        <dbReference type="ARBA" id="ARBA00022723"/>
    </source>
</evidence>
<dbReference type="GO" id="GO:0046872">
    <property type="term" value="F:metal ion binding"/>
    <property type="evidence" value="ECO:0007669"/>
    <property type="project" value="UniProtKB-KW"/>
</dbReference>
<proteinExistence type="predicted"/>
<evidence type="ECO:0000256" key="1">
    <source>
        <dbReference type="ARBA" id="ARBA00022443"/>
    </source>
</evidence>
<dbReference type="Gene3D" id="2.30.30.40">
    <property type="entry name" value="SH3 Domains"/>
    <property type="match status" value="2"/>
</dbReference>
<dbReference type="Proteomes" id="UP000242146">
    <property type="component" value="Unassembled WGS sequence"/>
</dbReference>
<dbReference type="PROSITE" id="PS50081">
    <property type="entry name" value="ZF_DAG_PE_2"/>
    <property type="match status" value="1"/>
</dbReference>
<keyword evidence="3" id="KW-0862">Zinc</keyword>
<feature type="domain" description="Phorbol-ester/DAG-type" evidence="8">
    <location>
        <begin position="408"/>
        <end position="458"/>
    </location>
</feature>
<dbReference type="OrthoDB" id="8783038at2759"/>
<dbReference type="EMBL" id="MCGT01000023">
    <property type="protein sequence ID" value="ORX50447.1"/>
    <property type="molecule type" value="Genomic_DNA"/>
</dbReference>
<dbReference type="SUPFAM" id="SSF50044">
    <property type="entry name" value="SH3-domain"/>
    <property type="match status" value="2"/>
</dbReference>
<dbReference type="InterPro" id="IPR020454">
    <property type="entry name" value="DAG/PE-bd"/>
</dbReference>
<dbReference type="InterPro" id="IPR001452">
    <property type="entry name" value="SH3_domain"/>
</dbReference>
<dbReference type="FunFam" id="2.30.30.40:FF:000072">
    <property type="entry name" value="Unconventional Myosin IB"/>
    <property type="match status" value="1"/>
</dbReference>
<dbReference type="InterPro" id="IPR036028">
    <property type="entry name" value="SH3-like_dom_sf"/>
</dbReference>
<accession>A0A1X2GC24</accession>
<feature type="domain" description="SH3" evidence="7">
    <location>
        <begin position="518"/>
        <end position="576"/>
    </location>
</feature>
<keyword evidence="1 4" id="KW-0728">SH3 domain</keyword>
<evidence type="ECO:0000256" key="6">
    <source>
        <dbReference type="SAM" id="MobiDB-lite"/>
    </source>
</evidence>
<protein>
    <submittedName>
        <fullName evidence="10">SH3-domain-containing protein</fullName>
    </submittedName>
</protein>
<dbReference type="PROSITE" id="PS00479">
    <property type="entry name" value="ZF_DAG_PE_1"/>
    <property type="match status" value="1"/>
</dbReference>
<keyword evidence="2" id="KW-0479">Metal-binding</keyword>
<dbReference type="Pfam" id="PF00130">
    <property type="entry name" value="C1_1"/>
    <property type="match status" value="1"/>
</dbReference>
<evidence type="ECO:0000256" key="3">
    <source>
        <dbReference type="ARBA" id="ARBA00022833"/>
    </source>
</evidence>
<dbReference type="GO" id="GO:0030036">
    <property type="term" value="P:actin cytoskeleton organization"/>
    <property type="evidence" value="ECO:0007669"/>
    <property type="project" value="UniProtKB-ARBA"/>
</dbReference>
<dbReference type="InterPro" id="IPR001060">
    <property type="entry name" value="FCH_dom"/>
</dbReference>
<feature type="domain" description="F-BAR" evidence="9">
    <location>
        <begin position="1"/>
        <end position="267"/>
    </location>
</feature>
<dbReference type="PROSITE" id="PS51741">
    <property type="entry name" value="F_BAR"/>
    <property type="match status" value="1"/>
</dbReference>
<dbReference type="GO" id="GO:0030864">
    <property type="term" value="C:cortical actin cytoskeleton"/>
    <property type="evidence" value="ECO:0007669"/>
    <property type="project" value="UniProtKB-ARBA"/>
</dbReference>
<feature type="region of interest" description="Disordered" evidence="6">
    <location>
        <begin position="464"/>
        <end position="490"/>
    </location>
</feature>
<dbReference type="PRINTS" id="PR00499">
    <property type="entry name" value="P67PHOX"/>
</dbReference>
<dbReference type="SMART" id="SM00326">
    <property type="entry name" value="SH3"/>
    <property type="match status" value="2"/>
</dbReference>
<dbReference type="PROSITE" id="PS50002">
    <property type="entry name" value="SH3"/>
    <property type="match status" value="2"/>
</dbReference>
<keyword evidence="11" id="KW-1185">Reference proteome</keyword>
<dbReference type="PRINTS" id="PR00008">
    <property type="entry name" value="DAGPEDOMAIN"/>
</dbReference>
<evidence type="ECO:0000313" key="11">
    <source>
        <dbReference type="Proteomes" id="UP000242146"/>
    </source>
</evidence>
<feature type="region of interest" description="Disordered" evidence="6">
    <location>
        <begin position="577"/>
        <end position="636"/>
    </location>
</feature>
<gene>
    <name evidence="10" type="ORF">DM01DRAFT_1094380</name>
</gene>
<dbReference type="PANTHER" id="PTHR15735">
    <property type="entry name" value="FCH AND DOUBLE SH3 DOMAINS PROTEIN"/>
    <property type="match status" value="1"/>
</dbReference>
<evidence type="ECO:0000259" key="7">
    <source>
        <dbReference type="PROSITE" id="PS50002"/>
    </source>
</evidence>
<dbReference type="SUPFAM" id="SSF57889">
    <property type="entry name" value="Cysteine-rich domain"/>
    <property type="match status" value="1"/>
</dbReference>
<reference evidence="10 11" key="1">
    <citation type="submission" date="2016-07" db="EMBL/GenBank/DDBJ databases">
        <title>Pervasive Adenine N6-methylation of Active Genes in Fungi.</title>
        <authorList>
            <consortium name="DOE Joint Genome Institute"/>
            <person name="Mondo S.J."/>
            <person name="Dannebaum R.O."/>
            <person name="Kuo R.C."/>
            <person name="Labutti K."/>
            <person name="Haridas S."/>
            <person name="Kuo A."/>
            <person name="Salamov A."/>
            <person name="Ahrendt S.R."/>
            <person name="Lipzen A."/>
            <person name="Sullivan W."/>
            <person name="Andreopoulos W.B."/>
            <person name="Clum A."/>
            <person name="Lindquist E."/>
            <person name="Daum C."/>
            <person name="Ramamoorthy G.K."/>
            <person name="Gryganskyi A."/>
            <person name="Culley D."/>
            <person name="Magnuson J.K."/>
            <person name="James T.Y."/>
            <person name="O'Malley M.A."/>
            <person name="Stajich J.E."/>
            <person name="Spatafora J.W."/>
            <person name="Visel A."/>
            <person name="Grigoriev I.V."/>
        </authorList>
    </citation>
    <scope>NUCLEOTIDE SEQUENCE [LARGE SCALE GENOMIC DNA]</scope>
    <source>
        <strain evidence="10 11">NRRL 3301</strain>
    </source>
</reference>
<sequence length="692" mass="76896">MTFGNDLQDQIPTIVDYVTDGIQSLNQFRSFVRDRSQLERDYAQKLENIARKYKIATTKKQGEVPNADDNEWNDSTSTSMNAWYSLLEQTDKLAKSRYQLVEELNTMIIDSTKQTIARKDDAKKKHVAFYQKLKAERDKTYLEKDKSKLAFDDTCAEIEAIQHKMQKGSGDKDKLQRQLNQAVLECNNKKNTYLLTIATSNAERTKYYEVDVPAIGDHLQDLDASRVLAMRDLYGKYINVELQALAKAQNHFDVALTEVSKMDPEVDQNIFIRDHIGLGNSPTLDEQFAFLPWQPASPTQSNLPIDQDSQLVISDSSIIFLNNRLLKDRKKLDTIADDLSKRSMELSEQDEKMRAVADKASMEYDLAREQFVDISRQMTLLSTEKARVKSEVDVIIHCIGDDGLNAQAHDFKPSSFTIPTTCDYCKSTIWGLSKQGLSCKACGFNCHAKCEMKVAPNCSGVRGQINEQPSSSNVSLRSPSIPSEPLPSTSTVSIVSALPPAAAAAASASQTSPDTDHLTSLPVVALYDYEAQNEDELTIFEGDQLTKLEENDGWVKVRRGLSQGLVPANYVALADEQQEATSVPSNVTSPVNDKTPSPTQPQHLDTSAQQTPSPNEPSPSSAAASTVSPTAPDPDATDLDYVTAVYDFSAINPEEMDLREGDRILVTKRDDSGWWEGVLNGQQGIFPANYVE</sequence>
<dbReference type="Gene3D" id="3.30.60.20">
    <property type="match status" value="1"/>
</dbReference>
<dbReference type="GO" id="GO:0030833">
    <property type="term" value="P:regulation of actin filament polymerization"/>
    <property type="evidence" value="ECO:0007669"/>
    <property type="project" value="TreeGrafter"/>
</dbReference>
<dbReference type="Pfam" id="PF00611">
    <property type="entry name" value="FCH"/>
    <property type="match status" value="1"/>
</dbReference>
<evidence type="ECO:0000313" key="10">
    <source>
        <dbReference type="EMBL" id="ORX50447.1"/>
    </source>
</evidence>
<evidence type="ECO:0000256" key="4">
    <source>
        <dbReference type="PROSITE-ProRule" id="PRU00192"/>
    </source>
</evidence>
<dbReference type="InterPro" id="IPR031160">
    <property type="entry name" value="F_BAR_dom"/>
</dbReference>